<dbReference type="RefSeq" id="WP_307569058.1">
    <property type="nucleotide sequence ID" value="NZ_JAUSQU010000001.1"/>
</dbReference>
<feature type="region of interest" description="Disordered" evidence="1">
    <location>
        <begin position="24"/>
        <end position="75"/>
    </location>
</feature>
<proteinExistence type="predicted"/>
<protein>
    <submittedName>
        <fullName evidence="2">Uncharacterized protein</fullName>
    </submittedName>
</protein>
<name>A0ABT9QPZ1_9ACTN</name>
<evidence type="ECO:0000256" key="1">
    <source>
        <dbReference type="SAM" id="MobiDB-lite"/>
    </source>
</evidence>
<accession>A0ABT9QPZ1</accession>
<sequence length="75" mass="8327">MTRSGGWTQEAAAAEPLVAFVFAGAESFDDEPDEDDDELDESDELEEFEESEEPDVDVDAAELTVLDEEDRLSVR</sequence>
<comment type="caution">
    <text evidence="2">The sequence shown here is derived from an EMBL/GenBank/DDBJ whole genome shotgun (WGS) entry which is preliminary data.</text>
</comment>
<evidence type="ECO:0000313" key="2">
    <source>
        <dbReference type="EMBL" id="MDP9848822.1"/>
    </source>
</evidence>
<dbReference type="Proteomes" id="UP001225356">
    <property type="component" value="Unassembled WGS sequence"/>
</dbReference>
<reference evidence="2 3" key="1">
    <citation type="submission" date="2023-07" db="EMBL/GenBank/DDBJ databases">
        <title>Sequencing the genomes of 1000 actinobacteria strains.</title>
        <authorList>
            <person name="Klenk H.-P."/>
        </authorList>
    </citation>
    <scope>NUCLEOTIDE SEQUENCE [LARGE SCALE GENOMIC DNA]</scope>
    <source>
        <strain evidence="2 3">DSM 46740</strain>
    </source>
</reference>
<feature type="compositionally biased region" description="Acidic residues" evidence="1">
    <location>
        <begin position="27"/>
        <end position="75"/>
    </location>
</feature>
<organism evidence="2 3">
    <name type="scientific">Streptosporangium lutulentum</name>
    <dbReference type="NCBI Taxonomy" id="1461250"/>
    <lineage>
        <taxon>Bacteria</taxon>
        <taxon>Bacillati</taxon>
        <taxon>Actinomycetota</taxon>
        <taxon>Actinomycetes</taxon>
        <taxon>Streptosporangiales</taxon>
        <taxon>Streptosporangiaceae</taxon>
        <taxon>Streptosporangium</taxon>
    </lineage>
</organism>
<evidence type="ECO:0000313" key="3">
    <source>
        <dbReference type="Proteomes" id="UP001225356"/>
    </source>
</evidence>
<dbReference type="EMBL" id="JAUSQU010000001">
    <property type="protein sequence ID" value="MDP9848822.1"/>
    <property type="molecule type" value="Genomic_DNA"/>
</dbReference>
<keyword evidence="3" id="KW-1185">Reference proteome</keyword>
<gene>
    <name evidence="2" type="ORF">J2853_008033</name>
</gene>